<dbReference type="EMBL" id="JACCFW010000001">
    <property type="protein sequence ID" value="NYJ74789.1"/>
    <property type="molecule type" value="Genomic_DNA"/>
</dbReference>
<evidence type="ECO:0000313" key="4">
    <source>
        <dbReference type="EMBL" id="NYJ74789.1"/>
    </source>
</evidence>
<dbReference type="AlphaFoldDB" id="A0A853DFN5"/>
<evidence type="ECO:0000259" key="3">
    <source>
        <dbReference type="Pfam" id="PF09851"/>
    </source>
</evidence>
<keyword evidence="5" id="KW-1185">Reference proteome</keyword>
<organism evidence="4 5">
    <name type="scientific">Allobranchiibius huperziae</name>
    <dbReference type="NCBI Taxonomy" id="1874116"/>
    <lineage>
        <taxon>Bacteria</taxon>
        <taxon>Bacillati</taxon>
        <taxon>Actinomycetota</taxon>
        <taxon>Actinomycetes</taxon>
        <taxon>Micrococcales</taxon>
        <taxon>Dermacoccaceae</taxon>
        <taxon>Allobranchiibius</taxon>
    </lineage>
</organism>
<comment type="caution">
    <text evidence="4">The sequence shown here is derived from an EMBL/GenBank/DDBJ whole genome shotgun (WGS) entry which is preliminary data.</text>
</comment>
<feature type="chain" id="PRO_5032513816" evidence="2">
    <location>
        <begin position="29"/>
        <end position="176"/>
    </location>
</feature>
<dbReference type="Pfam" id="PF09851">
    <property type="entry name" value="SHOCT"/>
    <property type="match status" value="1"/>
</dbReference>
<evidence type="ECO:0000256" key="1">
    <source>
        <dbReference type="SAM" id="Phobius"/>
    </source>
</evidence>
<evidence type="ECO:0000313" key="5">
    <source>
        <dbReference type="Proteomes" id="UP000571817"/>
    </source>
</evidence>
<evidence type="ECO:0000256" key="2">
    <source>
        <dbReference type="SAM" id="SignalP"/>
    </source>
</evidence>
<dbReference type="InterPro" id="IPR018649">
    <property type="entry name" value="SHOCT"/>
</dbReference>
<keyword evidence="1" id="KW-1133">Transmembrane helix</keyword>
<protein>
    <submittedName>
        <fullName evidence="4">Putative membrane protein</fullName>
    </submittedName>
</protein>
<gene>
    <name evidence="4" type="ORF">HNR15_001752</name>
</gene>
<feature type="domain" description="SHOCT" evidence="3">
    <location>
        <begin position="147"/>
        <end position="173"/>
    </location>
</feature>
<reference evidence="4 5" key="1">
    <citation type="submission" date="2020-07" db="EMBL/GenBank/DDBJ databases">
        <title>Sequencing the genomes of 1000 actinobacteria strains.</title>
        <authorList>
            <person name="Klenk H.-P."/>
        </authorList>
    </citation>
    <scope>NUCLEOTIDE SEQUENCE [LARGE SCALE GENOMIC DNA]</scope>
    <source>
        <strain evidence="4 5">DSM 29531</strain>
    </source>
</reference>
<keyword evidence="1" id="KW-0472">Membrane</keyword>
<proteinExistence type="predicted"/>
<feature type="signal peptide" evidence="2">
    <location>
        <begin position="1"/>
        <end position="28"/>
    </location>
</feature>
<sequence length="176" mass="18176">MRGRGAALLGGLVLLLLVLAGIGSPALAAPSDPPASCFVQDANGDLPVCDSADGTHWTVSYPDADTGSGIPGTFIGLMVAVLMFGLIATVFTVIWVRRSAREAGLDPDAATAVALIDNNALTTAYIANSVAKVRRAEPAAAPTASARLDTLQELLDKGAISQQEYQDRRTAILDSI</sequence>
<name>A0A853DFN5_9MICO</name>
<dbReference type="Proteomes" id="UP000571817">
    <property type="component" value="Unassembled WGS sequence"/>
</dbReference>
<keyword evidence="2" id="KW-0732">Signal</keyword>
<keyword evidence="1" id="KW-0812">Transmembrane</keyword>
<accession>A0A853DFN5</accession>
<dbReference type="RefSeq" id="WP_179480960.1">
    <property type="nucleotide sequence ID" value="NZ_JACCFW010000001.1"/>
</dbReference>
<feature type="transmembrane region" description="Helical" evidence="1">
    <location>
        <begin position="74"/>
        <end position="96"/>
    </location>
</feature>